<feature type="domain" description="Prephenate dehydratase" evidence="10">
    <location>
        <begin position="2"/>
        <end position="176"/>
    </location>
</feature>
<dbReference type="PROSITE" id="PS51171">
    <property type="entry name" value="PREPHENATE_DEHYDR_3"/>
    <property type="match status" value="1"/>
</dbReference>
<dbReference type="AlphaFoldDB" id="A0A4Q2K7U6"/>
<evidence type="ECO:0000259" key="11">
    <source>
        <dbReference type="PROSITE" id="PS51671"/>
    </source>
</evidence>
<evidence type="ECO:0000256" key="2">
    <source>
        <dbReference type="ARBA" id="ARBA00013147"/>
    </source>
</evidence>
<keyword evidence="13" id="KW-1185">Reference proteome</keyword>
<comment type="pathway">
    <text evidence="1 9">Amino-acid biosynthesis; L-phenylalanine biosynthesis; phenylpyruvate from prephenate: step 1/1.</text>
</comment>
<dbReference type="CDD" id="cd13532">
    <property type="entry name" value="PBP2_PDT_like"/>
    <property type="match status" value="1"/>
</dbReference>
<dbReference type="Pfam" id="PF00800">
    <property type="entry name" value="PDT"/>
    <property type="match status" value="1"/>
</dbReference>
<evidence type="ECO:0000313" key="13">
    <source>
        <dbReference type="Proteomes" id="UP000291269"/>
    </source>
</evidence>
<dbReference type="PANTHER" id="PTHR21022:SF19">
    <property type="entry name" value="PREPHENATE DEHYDRATASE-RELATED"/>
    <property type="match status" value="1"/>
</dbReference>
<dbReference type="SUPFAM" id="SSF53850">
    <property type="entry name" value="Periplasmic binding protein-like II"/>
    <property type="match status" value="1"/>
</dbReference>
<name>A0A4Q2K7U6_9FIRM</name>
<dbReference type="CDD" id="cd04905">
    <property type="entry name" value="ACT_CM-PDT"/>
    <property type="match status" value="1"/>
</dbReference>
<sequence>MKTAYLGPEGSYSSLAARKLCPTAEYLPRKSFYAAVSCVLACEADCAVLPVENTLQGAVAQNLDLLYASAELFAVKEYLLQIDHRLIFRRGVNLSRIERVFSHEQAILQCGKFLSENLPQAKIVYTDSTAESLSVMQKETDAGIVGAHMAREGYELSAENIADEKKNFTHFLLVKRGEEHLPVHSGRVYFAASCPHEPGALLKMLQILAVYDLNMTKIESRPKKDSPGEYNFFIEFEGDIAANGVRAALSRLQEYTKNFKLLGCY</sequence>
<dbReference type="InterPro" id="IPR001086">
    <property type="entry name" value="Preph_deHydtase"/>
</dbReference>
<accession>A0A4Q2K7U6</accession>
<dbReference type="PROSITE" id="PS00858">
    <property type="entry name" value="PREPHENATE_DEHYDR_2"/>
    <property type="match status" value="1"/>
</dbReference>
<dbReference type="InterPro" id="IPR018528">
    <property type="entry name" value="Preph_deHydtase_CS"/>
</dbReference>
<keyword evidence="5 9" id="KW-0057">Aromatic amino acid biosynthesis</keyword>
<dbReference type="UniPathway" id="UPA00121">
    <property type="reaction ID" value="UER00345"/>
</dbReference>
<dbReference type="OrthoDB" id="9802281at2"/>
<dbReference type="GO" id="GO:0009094">
    <property type="term" value="P:L-phenylalanine biosynthetic process"/>
    <property type="evidence" value="ECO:0007669"/>
    <property type="project" value="UniProtKB-UniPathway"/>
</dbReference>
<comment type="catalytic activity">
    <reaction evidence="8 9">
        <text>prephenate + H(+) = 3-phenylpyruvate + CO2 + H2O</text>
        <dbReference type="Rhea" id="RHEA:21648"/>
        <dbReference type="ChEBI" id="CHEBI:15377"/>
        <dbReference type="ChEBI" id="CHEBI:15378"/>
        <dbReference type="ChEBI" id="CHEBI:16526"/>
        <dbReference type="ChEBI" id="CHEBI:18005"/>
        <dbReference type="ChEBI" id="CHEBI:29934"/>
        <dbReference type="EC" id="4.2.1.51"/>
    </reaction>
</comment>
<evidence type="ECO:0000256" key="3">
    <source>
        <dbReference type="ARBA" id="ARBA00021872"/>
    </source>
</evidence>
<dbReference type="GO" id="GO:0005737">
    <property type="term" value="C:cytoplasm"/>
    <property type="evidence" value="ECO:0007669"/>
    <property type="project" value="TreeGrafter"/>
</dbReference>
<keyword evidence="6 9" id="KW-0584">Phenylalanine biosynthesis</keyword>
<evidence type="ECO:0000256" key="8">
    <source>
        <dbReference type="ARBA" id="ARBA00047848"/>
    </source>
</evidence>
<dbReference type="GO" id="GO:0004664">
    <property type="term" value="F:prephenate dehydratase activity"/>
    <property type="evidence" value="ECO:0007669"/>
    <property type="project" value="UniProtKB-UniRule"/>
</dbReference>
<dbReference type="EC" id="4.2.1.51" evidence="2 9"/>
<dbReference type="Proteomes" id="UP000291269">
    <property type="component" value="Unassembled WGS sequence"/>
</dbReference>
<gene>
    <name evidence="9" type="primary">pheA</name>
    <name evidence="12" type="ORF">ESZ91_10530</name>
</gene>
<evidence type="ECO:0000256" key="5">
    <source>
        <dbReference type="ARBA" id="ARBA00023141"/>
    </source>
</evidence>
<dbReference type="SUPFAM" id="SSF55021">
    <property type="entry name" value="ACT-like"/>
    <property type="match status" value="1"/>
</dbReference>
<evidence type="ECO:0000256" key="7">
    <source>
        <dbReference type="ARBA" id="ARBA00023239"/>
    </source>
</evidence>
<evidence type="ECO:0000256" key="1">
    <source>
        <dbReference type="ARBA" id="ARBA00004741"/>
    </source>
</evidence>
<dbReference type="EMBL" id="SDOZ01000004">
    <property type="protein sequence ID" value="RXZ58083.1"/>
    <property type="molecule type" value="Genomic_DNA"/>
</dbReference>
<evidence type="ECO:0000256" key="4">
    <source>
        <dbReference type="ARBA" id="ARBA00022605"/>
    </source>
</evidence>
<dbReference type="Gene3D" id="3.30.70.260">
    <property type="match status" value="1"/>
</dbReference>
<reference evidence="12 13" key="1">
    <citation type="journal article" date="2019" name="Gut">
        <title>Antibiotics-induced monodominance of a novel gut bacterial order.</title>
        <authorList>
            <person name="Hildebrand F."/>
            <person name="Moitinho-Silva L."/>
            <person name="Blasche S."/>
            <person name="Jahn M.T."/>
            <person name="Gossmann T.I."/>
            <person name="Heuerta-Cepas J."/>
            <person name="Hercog R."/>
            <person name="Luetge M."/>
            <person name="Bahram M."/>
            <person name="Pryszlak A."/>
            <person name="Alves R.J."/>
            <person name="Waszak S.M."/>
            <person name="Zhu A."/>
            <person name="Ye L."/>
            <person name="Costea P.I."/>
            <person name="Aalvink S."/>
            <person name="Belzer C."/>
            <person name="Forslund S.K."/>
            <person name="Sunagawa S."/>
            <person name="Hentschel U."/>
            <person name="Merten C."/>
            <person name="Patil K.R."/>
            <person name="Benes V."/>
            <person name="Bork P."/>
        </authorList>
    </citation>
    <scope>NUCLEOTIDE SEQUENCE [LARGE SCALE GENOMIC DNA]</scope>
    <source>
        <strain evidence="12 13">HDS1380</strain>
    </source>
</reference>
<dbReference type="InterPro" id="IPR045865">
    <property type="entry name" value="ACT-like_dom_sf"/>
</dbReference>
<dbReference type="PANTHER" id="PTHR21022">
    <property type="entry name" value="PREPHENATE DEHYDRATASE P PROTEIN"/>
    <property type="match status" value="1"/>
</dbReference>
<feature type="domain" description="ACT" evidence="11">
    <location>
        <begin position="189"/>
        <end position="265"/>
    </location>
</feature>
<keyword evidence="4 9" id="KW-0028">Amino-acid biosynthesis</keyword>
<dbReference type="InterPro" id="IPR002912">
    <property type="entry name" value="ACT_dom"/>
</dbReference>
<proteinExistence type="predicted"/>
<dbReference type="RefSeq" id="WP_129227046.1">
    <property type="nucleotide sequence ID" value="NZ_SDOZ01000004.1"/>
</dbReference>
<evidence type="ECO:0000256" key="9">
    <source>
        <dbReference type="RuleBase" id="RU361254"/>
    </source>
</evidence>
<dbReference type="Gene3D" id="3.40.190.10">
    <property type="entry name" value="Periplasmic binding protein-like II"/>
    <property type="match status" value="2"/>
</dbReference>
<organism evidence="12 13">
    <name type="scientific">Candidatus Borkfalkia ceftriaxoniphila</name>
    <dbReference type="NCBI Taxonomy" id="2508949"/>
    <lineage>
        <taxon>Bacteria</taxon>
        <taxon>Bacillati</taxon>
        <taxon>Bacillota</taxon>
        <taxon>Clostridia</taxon>
        <taxon>Christensenellales</taxon>
        <taxon>Christensenellaceae</taxon>
        <taxon>Candidatus Borkfalkia</taxon>
    </lineage>
</organism>
<keyword evidence="7 9" id="KW-0456">Lyase</keyword>
<evidence type="ECO:0000256" key="6">
    <source>
        <dbReference type="ARBA" id="ARBA00023222"/>
    </source>
</evidence>
<evidence type="ECO:0000259" key="10">
    <source>
        <dbReference type="PROSITE" id="PS51171"/>
    </source>
</evidence>
<protein>
    <recommendedName>
        <fullName evidence="3 9">Prephenate dehydratase</fullName>
        <shortName evidence="9">PDT</shortName>
        <ecNumber evidence="2 9">4.2.1.51</ecNumber>
    </recommendedName>
</protein>
<dbReference type="PROSITE" id="PS51671">
    <property type="entry name" value="ACT"/>
    <property type="match status" value="1"/>
</dbReference>
<comment type="caution">
    <text evidence="12">The sequence shown here is derived from an EMBL/GenBank/DDBJ whole genome shotgun (WGS) entry which is preliminary data.</text>
</comment>
<evidence type="ECO:0000313" key="12">
    <source>
        <dbReference type="EMBL" id="RXZ58083.1"/>
    </source>
</evidence>